<feature type="compositionally biased region" description="Low complexity" evidence="1">
    <location>
        <begin position="712"/>
        <end position="731"/>
    </location>
</feature>
<evidence type="ECO:0000313" key="3">
    <source>
        <dbReference type="Proteomes" id="UP000674179"/>
    </source>
</evidence>
<organism evidence="2 3">
    <name type="scientific">Leishmania enriettii</name>
    <dbReference type="NCBI Taxonomy" id="5663"/>
    <lineage>
        <taxon>Eukaryota</taxon>
        <taxon>Discoba</taxon>
        <taxon>Euglenozoa</taxon>
        <taxon>Kinetoplastea</taxon>
        <taxon>Metakinetoplastina</taxon>
        <taxon>Trypanosomatida</taxon>
        <taxon>Trypanosomatidae</taxon>
        <taxon>Leishmaniinae</taxon>
        <taxon>Leishmania</taxon>
    </lineage>
</organism>
<feature type="region of interest" description="Disordered" evidence="1">
    <location>
        <begin position="176"/>
        <end position="298"/>
    </location>
</feature>
<name>A0A836FZ78_LEIEN</name>
<feature type="compositionally biased region" description="Basic and acidic residues" evidence="1">
    <location>
        <begin position="378"/>
        <end position="391"/>
    </location>
</feature>
<evidence type="ECO:0000256" key="1">
    <source>
        <dbReference type="SAM" id="MobiDB-lite"/>
    </source>
</evidence>
<feature type="region of interest" description="Disordered" evidence="1">
    <location>
        <begin position="845"/>
        <end position="891"/>
    </location>
</feature>
<feature type="compositionally biased region" description="Polar residues" evidence="1">
    <location>
        <begin position="602"/>
        <end position="613"/>
    </location>
</feature>
<feature type="compositionally biased region" description="Low complexity" evidence="1">
    <location>
        <begin position="361"/>
        <end position="374"/>
    </location>
</feature>
<feature type="region of interest" description="Disordered" evidence="1">
    <location>
        <begin position="558"/>
        <end position="577"/>
    </location>
</feature>
<evidence type="ECO:0000313" key="2">
    <source>
        <dbReference type="EMBL" id="KAG5472017.1"/>
    </source>
</evidence>
<feature type="region of interest" description="Disordered" evidence="1">
    <location>
        <begin position="1"/>
        <end position="137"/>
    </location>
</feature>
<feature type="region of interest" description="Disordered" evidence="1">
    <location>
        <begin position="361"/>
        <end position="398"/>
    </location>
</feature>
<dbReference type="EMBL" id="JAFHKP010000031">
    <property type="protein sequence ID" value="KAG5472017.1"/>
    <property type="molecule type" value="Genomic_DNA"/>
</dbReference>
<feature type="compositionally biased region" description="Basic and acidic residues" evidence="1">
    <location>
        <begin position="851"/>
        <end position="864"/>
    </location>
</feature>
<dbReference type="Proteomes" id="UP000674179">
    <property type="component" value="Chromosome 31"/>
</dbReference>
<protein>
    <submittedName>
        <fullName evidence="2">Uncharacterized protein</fullName>
    </submittedName>
</protein>
<feature type="compositionally biased region" description="Acidic residues" evidence="1">
    <location>
        <begin position="1269"/>
        <end position="1294"/>
    </location>
</feature>
<accession>A0A836FZ78</accession>
<feature type="compositionally biased region" description="Polar residues" evidence="1">
    <location>
        <begin position="42"/>
        <end position="65"/>
    </location>
</feature>
<feature type="compositionally biased region" description="Polar residues" evidence="1">
    <location>
        <begin position="1069"/>
        <end position="1089"/>
    </location>
</feature>
<feature type="compositionally biased region" description="Pro residues" evidence="1">
    <location>
        <begin position="287"/>
        <end position="298"/>
    </location>
</feature>
<feature type="compositionally biased region" description="Low complexity" evidence="1">
    <location>
        <begin position="629"/>
        <end position="659"/>
    </location>
</feature>
<proteinExistence type="predicted"/>
<feature type="compositionally biased region" description="Basic and acidic residues" evidence="1">
    <location>
        <begin position="803"/>
        <end position="813"/>
    </location>
</feature>
<dbReference type="KEGG" id="lenr:94169947"/>
<feature type="compositionally biased region" description="Polar residues" evidence="1">
    <location>
        <begin position="207"/>
        <end position="224"/>
    </location>
</feature>
<feature type="region of interest" description="Disordered" evidence="1">
    <location>
        <begin position="1066"/>
        <end position="1089"/>
    </location>
</feature>
<feature type="compositionally biased region" description="Low complexity" evidence="1">
    <location>
        <begin position="176"/>
        <end position="206"/>
    </location>
</feature>
<feature type="region of interest" description="Disordered" evidence="1">
    <location>
        <begin position="1269"/>
        <end position="1295"/>
    </location>
</feature>
<gene>
    <name evidence="2" type="ORF">CUR178_02683</name>
</gene>
<feature type="region of interest" description="Disordered" evidence="1">
    <location>
        <begin position="799"/>
        <end position="832"/>
    </location>
</feature>
<dbReference type="OrthoDB" id="267146at2759"/>
<dbReference type="GeneID" id="94169947"/>
<feature type="compositionally biased region" description="Polar residues" evidence="1">
    <location>
        <begin position="72"/>
        <end position="88"/>
    </location>
</feature>
<feature type="compositionally biased region" description="Low complexity" evidence="1">
    <location>
        <begin position="277"/>
        <end position="286"/>
    </location>
</feature>
<comment type="caution">
    <text evidence="2">The sequence shown here is derived from an EMBL/GenBank/DDBJ whole genome shotgun (WGS) entry which is preliminary data.</text>
</comment>
<reference evidence="2 3" key="1">
    <citation type="submission" date="2021-02" db="EMBL/GenBank/DDBJ databases">
        <title>Leishmania (Mundinia) enrietti genome sequencing and assembly.</title>
        <authorList>
            <person name="Almutairi H."/>
            <person name="Gatherer D."/>
        </authorList>
    </citation>
    <scope>NUCLEOTIDE SEQUENCE [LARGE SCALE GENOMIC DNA]</scope>
    <source>
        <strain evidence="2">CUR178</strain>
    </source>
</reference>
<keyword evidence="3" id="KW-1185">Reference proteome</keyword>
<sequence>MHFFSAPHAKKRGTASSAQALSDSLSPNNSRKNALGDEETAGTFSVRGSPNSHSWNRQGSANRSTATEDRASGSSLPNQRPPLTTNRLQLEKASDISMRPLQRVGAAAPVSQRPPTSRSSGFPACGSGAGLPARASSATESPAASLSLLKEAGKVMVMPPVVDSLHSLRTSSQQCNSSACASTGRVNSSPASRSATISSIPTSPQSDVRSSMQQSPATQLSPADTRTVRRPSGHSLAPLPGDKDKAPPAEFPVRTAVPSPPSVSPASTLNRQQSAWSKSPVVAPAVAAPPPPPLPPTKTPLPAFTAIESVPKRCGSSFRLLKRRKSACEGASGTSGGSISTITNGNKSTIATVSAIKGNAAAGVSNSSSSPSGVILDPSRKEHQPNSERARSSAHGKRCEPVVGFTDTVDDSRPLQKSTLSAVAHLVPTPPPIPAGKSDSFRGTVCTSQVRTSSMYSSHSAQSAEEVTYLENSILVHRPHRSGVHSTSPRAAAKAVSNCSFSLDDMPRPLTRHASTLSTEQKEALRRTPSFLSRTHTPPPLSLKELVQMRKGRRVLQVHCSTPDARATATGIPSASEQSLSSSATLMLSGLLPSADDDGKSVTVSSVRSSNKSLLLPGRDTGGDASRQPSKGPAATGAGAASPNGPSASGSRNAGRAAGWRTNAAKVLSEAGAAPHAPKPPDGATIKSPLLSCSPEPIAESAAAGERDPKMAASVPPATRASAAASTSSAPHPRVNQDLHRKLSSSMSLLLDEAAAFDFYGSYMLSPPQFNTKSQYRVMATPIPSGALASTAFAEEVVQGQRPESKLQQRPETLRSSIGDSAAGKAKKRNDVSISVSESVTVSVADSLDSASEKTAVKDADARNEGGVPSSAAPNQSRRSPTHVHAVRPASRQRVVSTYVDEDEDDFFQMACTNSTPACASPRLQGTSYGTPSRLSASASSNGFDYYTSTLSTTKSFPSFLGETSPTLPVSTVGPTPTAAKLAAPPPLPVTETVSAASCAQLDLSSDDDGDDEEDQYDNLLEGFRPAGFDARRGARSNSSIVFYLNKEDSLNSLDIVVGAASDPRRTEASSSSLNGSQLPLQDQKSPSTYAMPKLTTTTTGGGVRPHVTFDPYVVENTHPMAPLTPFTLSSILPDPQTNKSFISSSGPGLYCFAMGTNSPSIQSSPNARGSRTALRRHSASGSQAEALIQSNPFSIFLGTTARFAPDKSKMHRPLANTFGYTNAQRCARAAAMAAGVSAEEWARAAGVDEDDVDSEEGMYGEVYTDENGDEWYWEEVEDEEDEEDEDGDKEDAGDAACVLGKEGARVGHCVACTSSVSDVTTAATR</sequence>
<feature type="region of interest" description="Disordered" evidence="1">
    <location>
        <begin position="514"/>
        <end position="539"/>
    </location>
</feature>
<dbReference type="RefSeq" id="XP_067690540.1">
    <property type="nucleotide sequence ID" value="XM_067834437.1"/>
</dbReference>
<feature type="region of interest" description="Disordered" evidence="1">
    <location>
        <begin position="594"/>
        <end position="735"/>
    </location>
</feature>
<feature type="compositionally biased region" description="Low complexity" evidence="1">
    <location>
        <begin position="15"/>
        <end position="26"/>
    </location>
</feature>